<dbReference type="Proteomes" id="UP000094472">
    <property type="component" value="Unassembled WGS sequence"/>
</dbReference>
<organism evidence="1 2">
    <name type="scientific">Methyloceanibacter superfactus</name>
    <dbReference type="NCBI Taxonomy" id="1774969"/>
    <lineage>
        <taxon>Bacteria</taxon>
        <taxon>Pseudomonadati</taxon>
        <taxon>Pseudomonadota</taxon>
        <taxon>Alphaproteobacteria</taxon>
        <taxon>Hyphomicrobiales</taxon>
        <taxon>Hyphomicrobiaceae</taxon>
        <taxon>Methyloceanibacter</taxon>
    </lineage>
</organism>
<comment type="caution">
    <text evidence="1">The sequence shown here is derived from an EMBL/GenBank/DDBJ whole genome shotgun (WGS) entry which is preliminary data.</text>
</comment>
<dbReference type="EMBL" id="LPWF01000025">
    <property type="protein sequence ID" value="ODR97618.1"/>
    <property type="molecule type" value="Genomic_DNA"/>
</dbReference>
<evidence type="ECO:0000313" key="1">
    <source>
        <dbReference type="EMBL" id="ODR97618.1"/>
    </source>
</evidence>
<dbReference type="AlphaFoldDB" id="A0A1E3VVN7"/>
<sequence>MLLAASYQQFGSDTHMAESRIAWQRTSSASAGVPPNVMARKASKNANIVDRMRIPLGFNNLVPF</sequence>
<accession>A0A1E3VVN7</accession>
<keyword evidence="2" id="KW-1185">Reference proteome</keyword>
<name>A0A1E3VVN7_9HYPH</name>
<gene>
    <name evidence="1" type="ORF">AUC69_10925</name>
</gene>
<evidence type="ECO:0000313" key="2">
    <source>
        <dbReference type="Proteomes" id="UP000094472"/>
    </source>
</evidence>
<protein>
    <submittedName>
        <fullName evidence="1">Uncharacterized protein</fullName>
    </submittedName>
</protein>
<proteinExistence type="predicted"/>
<reference evidence="1 2" key="1">
    <citation type="journal article" date="2016" name="Environ. Microbiol.">
        <title>New Methyloceanibacter diversity from North Sea sediments includes methanotroph containing solely the soluble methane monooxygenase.</title>
        <authorList>
            <person name="Vekeman B."/>
            <person name="Kerckhof F.M."/>
            <person name="Cremers G."/>
            <person name="de Vos P."/>
            <person name="Vandamme P."/>
            <person name="Boon N."/>
            <person name="Op den Camp H.J."/>
            <person name="Heylen K."/>
        </authorList>
    </citation>
    <scope>NUCLEOTIDE SEQUENCE [LARGE SCALE GENOMIC DNA]</scope>
    <source>
        <strain evidence="1 2">R-67175</strain>
    </source>
</reference>